<dbReference type="RefSeq" id="WP_057891790.1">
    <property type="nucleotide sequence ID" value="NZ_AZFV01000010.1"/>
</dbReference>
<sequence>MKKFVRLVLVSALALISFESFSQTVHAAGASDNDYVHTFKTTKLYAMKPETSNDWTPEFTEVTDRALSANTDWYTDGFRHAPEQLRGYHRVATNEWVKAEDIIYVENPDIKYPTEVDGPLYSFDFNSYKGKELNKTLPSGNWVIGSTVSLPDHTGFMQVGDNEWLKTFGEG</sequence>
<evidence type="ECO:0008006" key="4">
    <source>
        <dbReference type="Google" id="ProtNLM"/>
    </source>
</evidence>
<keyword evidence="3" id="KW-1185">Reference proteome</keyword>
<accession>A0A0R1WHG6</accession>
<gene>
    <name evidence="2" type="ORF">FD31_GL000208</name>
</gene>
<feature type="chain" id="PRO_5038772476" description="Surface layer protein A domain-containing protein" evidence="1">
    <location>
        <begin position="23"/>
        <end position="171"/>
    </location>
</feature>
<organism evidence="2 3">
    <name type="scientific">Companilactobacillus nantensis DSM 16982</name>
    <dbReference type="NCBI Taxonomy" id="1423774"/>
    <lineage>
        <taxon>Bacteria</taxon>
        <taxon>Bacillati</taxon>
        <taxon>Bacillota</taxon>
        <taxon>Bacilli</taxon>
        <taxon>Lactobacillales</taxon>
        <taxon>Lactobacillaceae</taxon>
        <taxon>Companilactobacillus</taxon>
    </lineage>
</organism>
<keyword evidence="1" id="KW-0732">Signal</keyword>
<dbReference type="AlphaFoldDB" id="A0A0R1WHG6"/>
<comment type="caution">
    <text evidence="2">The sequence shown here is derived from an EMBL/GenBank/DDBJ whole genome shotgun (WGS) entry which is preliminary data.</text>
</comment>
<evidence type="ECO:0000313" key="2">
    <source>
        <dbReference type="EMBL" id="KRM17320.1"/>
    </source>
</evidence>
<reference evidence="2 3" key="1">
    <citation type="journal article" date="2015" name="Genome Announc.">
        <title>Expanding the biotechnology potential of lactobacilli through comparative genomics of 213 strains and associated genera.</title>
        <authorList>
            <person name="Sun Z."/>
            <person name="Harris H.M."/>
            <person name="McCann A."/>
            <person name="Guo C."/>
            <person name="Argimon S."/>
            <person name="Zhang W."/>
            <person name="Yang X."/>
            <person name="Jeffery I.B."/>
            <person name="Cooney J.C."/>
            <person name="Kagawa T.F."/>
            <person name="Liu W."/>
            <person name="Song Y."/>
            <person name="Salvetti E."/>
            <person name="Wrobel A."/>
            <person name="Rasinkangas P."/>
            <person name="Parkhill J."/>
            <person name="Rea M.C."/>
            <person name="O'Sullivan O."/>
            <person name="Ritari J."/>
            <person name="Douillard F.P."/>
            <person name="Paul Ross R."/>
            <person name="Yang R."/>
            <person name="Briner A.E."/>
            <person name="Felis G.E."/>
            <person name="de Vos W.M."/>
            <person name="Barrangou R."/>
            <person name="Klaenhammer T.R."/>
            <person name="Caufield P.W."/>
            <person name="Cui Y."/>
            <person name="Zhang H."/>
            <person name="O'Toole P.W."/>
        </authorList>
    </citation>
    <scope>NUCLEOTIDE SEQUENCE [LARGE SCALE GENOMIC DNA]</scope>
    <source>
        <strain evidence="2 3">DSM 16982</strain>
    </source>
</reference>
<protein>
    <recommendedName>
        <fullName evidence="4">Surface layer protein A domain-containing protein</fullName>
    </recommendedName>
</protein>
<proteinExistence type="predicted"/>
<dbReference type="EMBL" id="AZFV01000010">
    <property type="protein sequence ID" value="KRM17320.1"/>
    <property type="molecule type" value="Genomic_DNA"/>
</dbReference>
<evidence type="ECO:0000256" key="1">
    <source>
        <dbReference type="SAM" id="SignalP"/>
    </source>
</evidence>
<name>A0A0R1WHG6_9LACO</name>
<dbReference type="Proteomes" id="UP000051302">
    <property type="component" value="Unassembled WGS sequence"/>
</dbReference>
<dbReference type="PATRIC" id="fig|1423774.3.peg.213"/>
<evidence type="ECO:0000313" key="3">
    <source>
        <dbReference type="Proteomes" id="UP000051302"/>
    </source>
</evidence>
<feature type="signal peptide" evidence="1">
    <location>
        <begin position="1"/>
        <end position="22"/>
    </location>
</feature>